<dbReference type="InParanoid" id="A0A6P8R3K7"/>
<evidence type="ECO:0000313" key="3">
    <source>
        <dbReference type="Proteomes" id="UP000515159"/>
    </source>
</evidence>
<dbReference type="SUPFAM" id="SSF46565">
    <property type="entry name" value="Chaperone J-domain"/>
    <property type="match status" value="1"/>
</dbReference>
<dbReference type="InterPro" id="IPR003903">
    <property type="entry name" value="UIM_dom"/>
</dbReference>
<dbReference type="InterPro" id="IPR018253">
    <property type="entry name" value="DnaJ_domain_CS"/>
</dbReference>
<organism evidence="3 4">
    <name type="scientific">Geotrypetes seraphini</name>
    <name type="common">Gaboon caecilian</name>
    <name type="synonym">Caecilia seraphini</name>
    <dbReference type="NCBI Taxonomy" id="260995"/>
    <lineage>
        <taxon>Eukaryota</taxon>
        <taxon>Metazoa</taxon>
        <taxon>Chordata</taxon>
        <taxon>Craniata</taxon>
        <taxon>Vertebrata</taxon>
        <taxon>Euteleostomi</taxon>
        <taxon>Amphibia</taxon>
        <taxon>Gymnophiona</taxon>
        <taxon>Geotrypetes</taxon>
    </lineage>
</organism>
<dbReference type="Proteomes" id="UP000515159">
    <property type="component" value="Chromosome 5"/>
</dbReference>
<name>A0A6P8R3K7_GEOSA</name>
<dbReference type="Gene3D" id="6.10.140.100">
    <property type="match status" value="1"/>
</dbReference>
<dbReference type="SMART" id="SM00271">
    <property type="entry name" value="DnaJ"/>
    <property type="match status" value="1"/>
</dbReference>
<dbReference type="OrthoDB" id="10250354at2759"/>
<dbReference type="GeneID" id="117361431"/>
<keyword evidence="1" id="KW-0143">Chaperone</keyword>
<dbReference type="PRINTS" id="PR00625">
    <property type="entry name" value="JDOMAIN"/>
</dbReference>
<reference evidence="4" key="1">
    <citation type="submission" date="2025-08" db="UniProtKB">
        <authorList>
            <consortium name="RefSeq"/>
        </authorList>
    </citation>
    <scope>IDENTIFICATION</scope>
</reference>
<dbReference type="GO" id="GO:0005737">
    <property type="term" value="C:cytoplasm"/>
    <property type="evidence" value="ECO:0007669"/>
    <property type="project" value="UniProtKB-ARBA"/>
</dbReference>
<dbReference type="CDD" id="cd06257">
    <property type="entry name" value="DnaJ"/>
    <property type="match status" value="1"/>
</dbReference>
<protein>
    <submittedName>
        <fullName evidence="4">DnaJ homolog subfamily B member 2 isoform X1</fullName>
    </submittedName>
</protein>
<dbReference type="PROSITE" id="PS50076">
    <property type="entry name" value="DNAJ_2"/>
    <property type="match status" value="1"/>
</dbReference>
<keyword evidence="3" id="KW-1185">Reference proteome</keyword>
<dbReference type="KEGG" id="gsh:117361431"/>
<sequence length="382" mass="43107">MVDYYKILGVSKDASKDDIKRAYRKQALRWHPDKNPENKEFAEQKFKEVAEAYEVLSDERKRDIYNRYGKDGLSGSAGAGEQSSETDFPGFKFSFRSADEVFREFFRGRDPFAEFFEDFDPFLEQSRGRTRRHPPNPFSSFSFPDHSDFSSFISFGNTGGMGIGNNFRSVSTSTKFINGKRITTKRIIENEQERIEVEEDGQLKSIKVNGMEDELALGLELSRREHLPMQTSSSYSNPLLRSQSAAPTSHFIDSDEDDEDLQLAMAYSMSEKEAEEQQRLTGVGLLWKRDCFAIKQLRGGCANTQGITSRLLSLFSSLILVLWTSTLLLALAKGYGNFLTSETDPNCNLKHNQGSTVPALRVTAEMDFGKWFGAVAGHSLSV</sequence>
<dbReference type="InterPro" id="IPR043183">
    <property type="entry name" value="DNJB2/6-like"/>
</dbReference>
<feature type="domain" description="J" evidence="2">
    <location>
        <begin position="3"/>
        <end position="69"/>
    </location>
</feature>
<dbReference type="InterPro" id="IPR001623">
    <property type="entry name" value="DnaJ_domain"/>
</dbReference>
<dbReference type="RefSeq" id="XP_033802650.1">
    <property type="nucleotide sequence ID" value="XM_033946759.1"/>
</dbReference>
<evidence type="ECO:0000259" key="2">
    <source>
        <dbReference type="PROSITE" id="PS50076"/>
    </source>
</evidence>
<gene>
    <name evidence="4" type="primary">DNAJB2</name>
</gene>
<dbReference type="CTD" id="3300"/>
<dbReference type="PANTHER" id="PTHR45168:SF3">
    <property type="entry name" value="DNAJ HEAT SHOCK PROTEIN FAMILY (HSP40) MEMBER B2"/>
    <property type="match status" value="1"/>
</dbReference>
<dbReference type="GO" id="GO:0030544">
    <property type="term" value="F:Hsp70 protein binding"/>
    <property type="evidence" value="ECO:0007669"/>
    <property type="project" value="InterPro"/>
</dbReference>
<dbReference type="PROSITE" id="PS50330">
    <property type="entry name" value="UIM"/>
    <property type="match status" value="1"/>
</dbReference>
<dbReference type="SMART" id="SM00726">
    <property type="entry name" value="UIM"/>
    <property type="match status" value="2"/>
</dbReference>
<accession>A0A6P8R3K7</accession>
<dbReference type="FunFam" id="1.10.287.110:FF:000021">
    <property type="entry name" value="DnaJ (Hsp40) homolog, subfamily B, member 2"/>
    <property type="match status" value="1"/>
</dbReference>
<dbReference type="AlphaFoldDB" id="A0A6P8R3K7"/>
<dbReference type="InterPro" id="IPR036869">
    <property type="entry name" value="J_dom_sf"/>
</dbReference>
<proteinExistence type="predicted"/>
<dbReference type="PANTHER" id="PTHR45168">
    <property type="entry name" value="DNAJ HOMOLOG SUBFAMILY B MEMBER 2"/>
    <property type="match status" value="1"/>
</dbReference>
<dbReference type="FunCoup" id="A0A6P8R3K7">
    <property type="interactions" value="1898"/>
</dbReference>
<dbReference type="Gene3D" id="1.10.287.110">
    <property type="entry name" value="DnaJ domain"/>
    <property type="match status" value="1"/>
</dbReference>
<evidence type="ECO:0000256" key="1">
    <source>
        <dbReference type="ARBA" id="ARBA00023186"/>
    </source>
</evidence>
<dbReference type="Pfam" id="PF00226">
    <property type="entry name" value="DnaJ"/>
    <property type="match status" value="1"/>
</dbReference>
<dbReference type="PROSITE" id="PS00636">
    <property type="entry name" value="DNAJ_1"/>
    <property type="match status" value="1"/>
</dbReference>
<dbReference type="GO" id="GO:0051082">
    <property type="term" value="F:unfolded protein binding"/>
    <property type="evidence" value="ECO:0007669"/>
    <property type="project" value="InterPro"/>
</dbReference>
<evidence type="ECO:0000313" key="4">
    <source>
        <dbReference type="RefSeq" id="XP_033802650.1"/>
    </source>
</evidence>